<dbReference type="FunFam" id="2.170.150.80:FF:000005">
    <property type="entry name" value="NAC transcription factor 56"/>
    <property type="match status" value="1"/>
</dbReference>
<evidence type="ECO:0000256" key="3">
    <source>
        <dbReference type="ARBA" id="ARBA00023125"/>
    </source>
</evidence>
<sequence length="358" mass="40437">MKNPQAPLPPGFRFHPTDEELILHYLRKKLASTPLPVSIIAEVDIYKFDPWELPDKAAFGEKEWYFFSPRDRKYPNGARPNRAAASGYWKATGTDKTILTSSASGLGGGNLMQNIGVKKALVFYQGRPPKGVKTNWIMHEYRLAQLPNYTSNHFNKPMKLKDSSMRLDDWVLCRIYEKSIALPPTTAAISEDQEEEEEEEVIHDTILPSLRSPIGQHTLMPQKSSSFSNLCDAVDYSFLSSLLADSHCNATGFESSTFNYGSLDQPFINNSVAAGTSSDNYMFQKLPQLNTIAPNMENQLKRQHSNIDEDMLYPAKKLMNSCSFSNNNSQSDIPQCNLLKQSLFNQQLLLSPHLQFQK</sequence>
<proteinExistence type="predicted"/>
<protein>
    <recommendedName>
        <fullName evidence="6">NAC domain-containing protein</fullName>
    </recommendedName>
</protein>
<dbReference type="GO" id="GO:0048316">
    <property type="term" value="P:seed development"/>
    <property type="evidence" value="ECO:0007669"/>
    <property type="project" value="UniProtKB-ARBA"/>
</dbReference>
<dbReference type="AlphaFoldDB" id="A0A2N9IYH8"/>
<comment type="subcellular location">
    <subcellularLocation>
        <location evidence="1">Nucleus</location>
    </subcellularLocation>
</comment>
<dbReference type="EMBL" id="OIVN01006270">
    <property type="protein sequence ID" value="SPD29354.1"/>
    <property type="molecule type" value="Genomic_DNA"/>
</dbReference>
<dbReference type="Pfam" id="PF02365">
    <property type="entry name" value="NAM"/>
    <property type="match status" value="1"/>
</dbReference>
<evidence type="ECO:0000256" key="4">
    <source>
        <dbReference type="ARBA" id="ARBA00023163"/>
    </source>
</evidence>
<organism evidence="7">
    <name type="scientific">Fagus sylvatica</name>
    <name type="common">Beechnut</name>
    <dbReference type="NCBI Taxonomy" id="28930"/>
    <lineage>
        <taxon>Eukaryota</taxon>
        <taxon>Viridiplantae</taxon>
        <taxon>Streptophyta</taxon>
        <taxon>Embryophyta</taxon>
        <taxon>Tracheophyta</taxon>
        <taxon>Spermatophyta</taxon>
        <taxon>Magnoliopsida</taxon>
        <taxon>eudicotyledons</taxon>
        <taxon>Gunneridae</taxon>
        <taxon>Pentapetalae</taxon>
        <taxon>rosids</taxon>
        <taxon>fabids</taxon>
        <taxon>Fagales</taxon>
        <taxon>Fagaceae</taxon>
        <taxon>Fagus</taxon>
    </lineage>
</organism>
<dbReference type="SUPFAM" id="SSF101941">
    <property type="entry name" value="NAC domain"/>
    <property type="match status" value="1"/>
</dbReference>
<dbReference type="PROSITE" id="PS51005">
    <property type="entry name" value="NAC"/>
    <property type="match status" value="1"/>
</dbReference>
<keyword evidence="2" id="KW-0805">Transcription regulation</keyword>
<name>A0A2N9IYH8_FAGSY</name>
<evidence type="ECO:0000256" key="1">
    <source>
        <dbReference type="ARBA" id="ARBA00004123"/>
    </source>
</evidence>
<gene>
    <name evidence="7" type="ORF">FSB_LOCUS57236</name>
</gene>
<evidence type="ECO:0000313" key="7">
    <source>
        <dbReference type="EMBL" id="SPD29354.1"/>
    </source>
</evidence>
<keyword evidence="4" id="KW-0804">Transcription</keyword>
<evidence type="ECO:0000256" key="2">
    <source>
        <dbReference type="ARBA" id="ARBA00023015"/>
    </source>
</evidence>
<accession>A0A2N9IYH8</accession>
<keyword evidence="5" id="KW-0539">Nucleus</keyword>
<reference evidence="7" key="1">
    <citation type="submission" date="2018-02" db="EMBL/GenBank/DDBJ databases">
        <authorList>
            <person name="Cohen D.B."/>
            <person name="Kent A.D."/>
        </authorList>
    </citation>
    <scope>NUCLEOTIDE SEQUENCE</scope>
</reference>
<evidence type="ECO:0000259" key="6">
    <source>
        <dbReference type="PROSITE" id="PS51005"/>
    </source>
</evidence>
<dbReference type="Gene3D" id="2.170.150.80">
    <property type="entry name" value="NAC domain"/>
    <property type="match status" value="1"/>
</dbReference>
<dbReference type="GO" id="GO:0043565">
    <property type="term" value="F:sequence-specific DNA binding"/>
    <property type="evidence" value="ECO:0007669"/>
    <property type="project" value="UniProtKB-ARBA"/>
</dbReference>
<dbReference type="PANTHER" id="PTHR31719">
    <property type="entry name" value="NAC TRANSCRIPTION FACTOR 56"/>
    <property type="match status" value="1"/>
</dbReference>
<dbReference type="GO" id="GO:0006355">
    <property type="term" value="P:regulation of DNA-templated transcription"/>
    <property type="evidence" value="ECO:0007669"/>
    <property type="project" value="InterPro"/>
</dbReference>
<feature type="domain" description="NAC" evidence="6">
    <location>
        <begin position="8"/>
        <end position="178"/>
    </location>
</feature>
<dbReference type="InterPro" id="IPR036093">
    <property type="entry name" value="NAC_dom_sf"/>
</dbReference>
<dbReference type="PANTHER" id="PTHR31719:SF201">
    <property type="entry name" value="NAC TRANSCRIPTION FACTOR 47"/>
    <property type="match status" value="1"/>
</dbReference>
<evidence type="ECO:0000256" key="5">
    <source>
        <dbReference type="ARBA" id="ARBA00023242"/>
    </source>
</evidence>
<keyword evidence="3" id="KW-0238">DNA-binding</keyword>
<dbReference type="InterPro" id="IPR003441">
    <property type="entry name" value="NAC-dom"/>
</dbReference>
<dbReference type="GO" id="GO:0005634">
    <property type="term" value="C:nucleus"/>
    <property type="evidence" value="ECO:0007669"/>
    <property type="project" value="UniProtKB-SubCell"/>
</dbReference>